<dbReference type="OrthoDB" id="2849955at2"/>
<comment type="caution">
    <text evidence="1">The sequence shown here is derived from an EMBL/GenBank/DDBJ whole genome shotgun (WGS) entry which is preliminary data.</text>
</comment>
<protein>
    <submittedName>
        <fullName evidence="1">Uncharacterized protein</fullName>
    </submittedName>
</protein>
<evidence type="ECO:0000313" key="1">
    <source>
        <dbReference type="EMBL" id="THF78490.1"/>
    </source>
</evidence>
<dbReference type="PROSITE" id="PS51500">
    <property type="entry name" value="SIN"/>
    <property type="match status" value="1"/>
</dbReference>
<keyword evidence="2" id="KW-1185">Reference proteome</keyword>
<dbReference type="EMBL" id="SSNT01000011">
    <property type="protein sequence ID" value="THF78490.1"/>
    <property type="molecule type" value="Genomic_DNA"/>
</dbReference>
<sequence>MEIKNQRQYREDLLKWCNHFYFHWESRKPSFSKLFDLKSLEEWEESFRGLKERLQTDLKVNYDDYQTAKSLYEQWELLYEESQGYQKEESDVRNIAELPSDSDRETAMFSQEVNNTVEELDKEWVELIQMVINLEIPIQEIRKFVSDYKRAVNS</sequence>
<evidence type="ECO:0000313" key="2">
    <source>
        <dbReference type="Proteomes" id="UP000310334"/>
    </source>
</evidence>
<dbReference type="Proteomes" id="UP000310334">
    <property type="component" value="Unassembled WGS sequence"/>
</dbReference>
<dbReference type="InterPro" id="IPR010981">
    <property type="entry name" value="SinR/SinI_dimer_dom"/>
</dbReference>
<dbReference type="AlphaFoldDB" id="A0A4S4BU79"/>
<name>A0A4S4BU79_9BACI</name>
<dbReference type="RefSeq" id="WP_136355290.1">
    <property type="nucleotide sequence ID" value="NZ_CP046266.1"/>
</dbReference>
<proteinExistence type="predicted"/>
<dbReference type="GO" id="GO:0006355">
    <property type="term" value="P:regulation of DNA-templated transcription"/>
    <property type="evidence" value="ECO:0007669"/>
    <property type="project" value="InterPro"/>
</dbReference>
<organism evidence="1 2">
    <name type="scientific">Metabacillus sediminilitoris</name>
    <dbReference type="NCBI Taxonomy" id="2567941"/>
    <lineage>
        <taxon>Bacteria</taxon>
        <taxon>Bacillati</taxon>
        <taxon>Bacillota</taxon>
        <taxon>Bacilli</taxon>
        <taxon>Bacillales</taxon>
        <taxon>Bacillaceae</taxon>
        <taxon>Metabacillus</taxon>
    </lineage>
</organism>
<dbReference type="GO" id="GO:0046983">
    <property type="term" value="F:protein dimerization activity"/>
    <property type="evidence" value="ECO:0007669"/>
    <property type="project" value="InterPro"/>
</dbReference>
<reference evidence="1 2" key="1">
    <citation type="submission" date="2019-04" db="EMBL/GenBank/DDBJ databases">
        <title>Bacillus sediminilitoris sp. nov., isolated from a tidal flat sediment on the East China Sea.</title>
        <authorList>
            <person name="Wei Y."/>
            <person name="Mao H."/>
            <person name="Fang J."/>
        </authorList>
    </citation>
    <scope>NUCLEOTIDE SEQUENCE [LARGE SCALE GENOMIC DNA]</scope>
    <source>
        <strain evidence="1 2">DSL-17</strain>
    </source>
</reference>
<accession>A0A4S4BU79</accession>
<gene>
    <name evidence="1" type="ORF">E6W99_15035</name>
</gene>